<reference evidence="1 2" key="1">
    <citation type="submission" date="2024-04" db="EMBL/GenBank/DDBJ databases">
        <authorList>
            <person name="Wu Y.S."/>
            <person name="Zhang L."/>
        </authorList>
    </citation>
    <scope>NUCLEOTIDE SEQUENCE [LARGE SCALE GENOMIC DNA]</scope>
    <source>
        <strain evidence="1 2">KG-01</strain>
    </source>
</reference>
<dbReference type="RefSeq" id="WP_068452516.1">
    <property type="nucleotide sequence ID" value="NZ_CP147847.1"/>
</dbReference>
<comment type="caution">
    <text evidence="1">The sequence shown here is derived from an EMBL/GenBank/DDBJ whole genome shotgun (WGS) entry which is preliminary data.</text>
</comment>
<protein>
    <submittedName>
        <fullName evidence="1">YqeG family HAD IIIA-type phosphatase</fullName>
    </submittedName>
</protein>
<organism evidence="1 2">
    <name type="scientific">Kurthia gibsonii</name>
    <dbReference type="NCBI Taxonomy" id="33946"/>
    <lineage>
        <taxon>Bacteria</taxon>
        <taxon>Bacillati</taxon>
        <taxon>Bacillota</taxon>
        <taxon>Bacilli</taxon>
        <taxon>Bacillales</taxon>
        <taxon>Caryophanaceae</taxon>
        <taxon>Kurthia</taxon>
    </lineage>
</organism>
<dbReference type="SUPFAM" id="SSF56784">
    <property type="entry name" value="HAD-like"/>
    <property type="match status" value="1"/>
</dbReference>
<accession>A0ABU9LJI7</accession>
<dbReference type="InterPro" id="IPR023214">
    <property type="entry name" value="HAD_sf"/>
</dbReference>
<dbReference type="NCBIfam" id="TIGR01662">
    <property type="entry name" value="HAD-SF-IIIA"/>
    <property type="match status" value="1"/>
</dbReference>
<evidence type="ECO:0000313" key="1">
    <source>
        <dbReference type="EMBL" id="MEL5987280.1"/>
    </source>
</evidence>
<dbReference type="PANTHER" id="PTHR19288:SF25">
    <property type="entry name" value="PHOSPHATIDYLGLYCEROPHOSPHATASE GEP4, MITOCHONDRIAL"/>
    <property type="match status" value="1"/>
</dbReference>
<evidence type="ECO:0000313" key="2">
    <source>
        <dbReference type="Proteomes" id="UP001398420"/>
    </source>
</evidence>
<sequence length="173" mass="19762">MYKLIMPKEFVGSVLDLTPEKLQALGIKGIITDLDNTLIEWDRALATPEVEQWLKTMKEAGIRVIIASNNAEDRVKKFAEPLELPYIYRARKPLTGAFKEALSTLHLPVNQVLMLGDQMLTDMMGANRMKIYTMLVKPVANSDGFVTKFNRAIEKRVYKYLDKKGIPTWEEQS</sequence>
<dbReference type="CDD" id="cd16416">
    <property type="entry name" value="HAD_BsYqeG-like"/>
    <property type="match status" value="1"/>
</dbReference>
<dbReference type="PANTHER" id="PTHR19288">
    <property type="entry name" value="4-NITROPHENYLPHOSPHATASE-RELATED"/>
    <property type="match status" value="1"/>
</dbReference>
<dbReference type="Pfam" id="PF00702">
    <property type="entry name" value="Hydrolase"/>
    <property type="match status" value="1"/>
</dbReference>
<dbReference type="InterPro" id="IPR006439">
    <property type="entry name" value="HAD-SF_hydro_IA"/>
</dbReference>
<dbReference type="Gene3D" id="3.40.50.1000">
    <property type="entry name" value="HAD superfamily/HAD-like"/>
    <property type="match status" value="1"/>
</dbReference>
<keyword evidence="2" id="KW-1185">Reference proteome</keyword>
<proteinExistence type="predicted"/>
<dbReference type="InterPro" id="IPR010021">
    <property type="entry name" value="PGPP1/Gep4"/>
</dbReference>
<dbReference type="InterPro" id="IPR006549">
    <property type="entry name" value="HAD-SF_hydro_IIIA"/>
</dbReference>
<dbReference type="InterPro" id="IPR036412">
    <property type="entry name" value="HAD-like_sf"/>
</dbReference>
<dbReference type="NCBIfam" id="TIGR01668">
    <property type="entry name" value="YqeG_hyp_ppase"/>
    <property type="match status" value="1"/>
</dbReference>
<dbReference type="EMBL" id="JBCEWA010000002">
    <property type="protein sequence ID" value="MEL5987280.1"/>
    <property type="molecule type" value="Genomic_DNA"/>
</dbReference>
<gene>
    <name evidence="1" type="ORF">AAF454_02425</name>
</gene>
<dbReference type="NCBIfam" id="TIGR01549">
    <property type="entry name" value="HAD-SF-IA-v1"/>
    <property type="match status" value="1"/>
</dbReference>
<dbReference type="Proteomes" id="UP001398420">
    <property type="component" value="Unassembled WGS sequence"/>
</dbReference>
<name>A0ABU9LJI7_9BACL</name>